<organism evidence="2 3">
    <name type="scientific">Microbacterium trichothecenolyticum</name>
    <name type="common">Aureobacterium trichothecenolyticum</name>
    <dbReference type="NCBI Taxonomy" id="69370"/>
    <lineage>
        <taxon>Bacteria</taxon>
        <taxon>Bacillati</taxon>
        <taxon>Actinomycetota</taxon>
        <taxon>Actinomycetes</taxon>
        <taxon>Micrococcales</taxon>
        <taxon>Microbacteriaceae</taxon>
        <taxon>Microbacterium</taxon>
    </lineage>
</organism>
<dbReference type="RefSeq" id="WP_045299420.1">
    <property type="nucleotide sequence ID" value="NZ_JYJA01000035.1"/>
</dbReference>
<dbReference type="InterPro" id="IPR036388">
    <property type="entry name" value="WH-like_DNA-bd_sf"/>
</dbReference>
<proteinExistence type="predicted"/>
<evidence type="ECO:0000313" key="2">
    <source>
        <dbReference type="EMBL" id="KJL42256.1"/>
    </source>
</evidence>
<dbReference type="SUPFAM" id="SSF46785">
    <property type="entry name" value="Winged helix' DNA-binding domain"/>
    <property type="match status" value="1"/>
</dbReference>
<dbReference type="Pfam" id="PF03551">
    <property type="entry name" value="PadR"/>
    <property type="match status" value="1"/>
</dbReference>
<accession>A0A0M2HDE2</accession>
<dbReference type="InterPro" id="IPR005149">
    <property type="entry name" value="Tscrpt_reg_PadR_N"/>
</dbReference>
<dbReference type="PANTHER" id="PTHR43252:SF2">
    <property type="entry name" value="TRANSCRIPTION REGULATOR, PADR-LIKE FAMILY"/>
    <property type="match status" value="1"/>
</dbReference>
<sequence>MPEREPSITGYLTLGLLAGSDWSAYQLAEQLGRGVSELWPSADRGRYAVLNRLHADGFVATRQEHTGKRARTIYSITPQGREALAAWLRTPVRPPTVEFEGMVRVLLSDQGSLDDLRATLARTREQALEYREMFARYASFISETGGTFPERRHLFALANTFMIGHYDHVVSWTEWAEQQIADWPDTVAPARTHGGQVRDMLAPGREALAGDQRTDW</sequence>
<evidence type="ECO:0000259" key="1">
    <source>
        <dbReference type="Pfam" id="PF03551"/>
    </source>
</evidence>
<protein>
    <submittedName>
        <fullName evidence="2">Transcriptional regulator PadR-like family protein</fullName>
    </submittedName>
</protein>
<dbReference type="Gene3D" id="1.10.10.10">
    <property type="entry name" value="Winged helix-like DNA-binding domain superfamily/Winged helix DNA-binding domain"/>
    <property type="match status" value="1"/>
</dbReference>
<dbReference type="AlphaFoldDB" id="A0A0M2HDE2"/>
<gene>
    <name evidence="2" type="ORF">RS82_02272</name>
</gene>
<evidence type="ECO:0000313" key="3">
    <source>
        <dbReference type="Proteomes" id="UP000034098"/>
    </source>
</evidence>
<reference evidence="2 3" key="1">
    <citation type="submission" date="2015-02" db="EMBL/GenBank/DDBJ databases">
        <title>Draft genome sequences of ten Microbacterium spp. with emphasis on heavy metal contaminated environments.</title>
        <authorList>
            <person name="Corretto E."/>
        </authorList>
    </citation>
    <scope>NUCLEOTIDE SEQUENCE [LARGE SCALE GENOMIC DNA]</scope>
    <source>
        <strain evidence="2 3">DSM 8608</strain>
    </source>
</reference>
<dbReference type="PATRIC" id="fig|69370.6.peg.2308"/>
<dbReference type="Proteomes" id="UP000034098">
    <property type="component" value="Unassembled WGS sequence"/>
</dbReference>
<keyword evidence="3" id="KW-1185">Reference proteome</keyword>
<dbReference type="OrthoDB" id="3186544at2"/>
<comment type="caution">
    <text evidence="2">The sequence shown here is derived from an EMBL/GenBank/DDBJ whole genome shotgun (WGS) entry which is preliminary data.</text>
</comment>
<dbReference type="EMBL" id="JYJA01000035">
    <property type="protein sequence ID" value="KJL42256.1"/>
    <property type="molecule type" value="Genomic_DNA"/>
</dbReference>
<dbReference type="PANTHER" id="PTHR43252">
    <property type="entry name" value="TRANSCRIPTIONAL REGULATOR YQJI"/>
    <property type="match status" value="1"/>
</dbReference>
<dbReference type="InterPro" id="IPR036390">
    <property type="entry name" value="WH_DNA-bd_sf"/>
</dbReference>
<feature type="domain" description="Transcription regulator PadR N-terminal" evidence="1">
    <location>
        <begin position="14"/>
        <end position="85"/>
    </location>
</feature>
<name>A0A0M2HDE2_MICTR</name>